<sequence length="146" mass="16508">MNKIKTMAIVALVALSTVSYAQKKVINSNQLPANAQTFIKNNFASNQITSTIEEKENLLSKEYQVILNNGTKIEFDKSGNWEEVDGHNNAIPLKFVPKSIQNYVTKSFPNTHIVKIKKSSRKFEVEISNGLELEFNKKGQFTKIDD</sequence>
<proteinExistence type="predicted"/>
<feature type="domain" description="Putative beta-lactamase-inhibitor-like PepSY-like" evidence="2">
    <location>
        <begin position="61"/>
        <end position="142"/>
    </location>
</feature>
<dbReference type="RefSeq" id="WP_021188494.1">
    <property type="nucleotide sequence ID" value="NZ_JBDJLH010000001.1"/>
</dbReference>
<dbReference type="EMBL" id="JBDJNQ010000006">
    <property type="protein sequence ID" value="MEN5378279.1"/>
    <property type="molecule type" value="Genomic_DNA"/>
</dbReference>
<keyword evidence="4" id="KW-1185">Reference proteome</keyword>
<keyword evidence="1" id="KW-0732">Signal</keyword>
<feature type="signal peptide" evidence="1">
    <location>
        <begin position="1"/>
        <end position="21"/>
    </location>
</feature>
<comment type="caution">
    <text evidence="3">The sequence shown here is derived from an EMBL/GenBank/DDBJ whole genome shotgun (WGS) entry which is preliminary data.</text>
</comment>
<dbReference type="Gene3D" id="3.40.1420.30">
    <property type="match status" value="1"/>
</dbReference>
<organism evidence="3 4">
    <name type="scientific">Sphingobacterium kitahiroshimense</name>
    <dbReference type="NCBI Taxonomy" id="470446"/>
    <lineage>
        <taxon>Bacteria</taxon>
        <taxon>Pseudomonadati</taxon>
        <taxon>Bacteroidota</taxon>
        <taxon>Sphingobacteriia</taxon>
        <taxon>Sphingobacteriales</taxon>
        <taxon>Sphingobacteriaceae</taxon>
        <taxon>Sphingobacterium</taxon>
    </lineage>
</organism>
<dbReference type="Pfam" id="PF11396">
    <property type="entry name" value="PepSY_like"/>
    <property type="match status" value="2"/>
</dbReference>
<evidence type="ECO:0000256" key="1">
    <source>
        <dbReference type="SAM" id="SignalP"/>
    </source>
</evidence>
<dbReference type="Proteomes" id="UP001409291">
    <property type="component" value="Unassembled WGS sequence"/>
</dbReference>
<evidence type="ECO:0000259" key="2">
    <source>
        <dbReference type="Pfam" id="PF11396"/>
    </source>
</evidence>
<protein>
    <submittedName>
        <fullName evidence="3">PepSY-like domain-containing protein</fullName>
    </submittedName>
</protein>
<feature type="domain" description="Putative beta-lactamase-inhibitor-like PepSY-like" evidence="2">
    <location>
        <begin position="23"/>
        <end position="53"/>
    </location>
</feature>
<evidence type="ECO:0000313" key="3">
    <source>
        <dbReference type="EMBL" id="MEN5378279.1"/>
    </source>
</evidence>
<gene>
    <name evidence="3" type="ORF">ABE541_13525</name>
</gene>
<name>A0ABV0BXN3_9SPHI</name>
<reference evidence="3 4" key="1">
    <citation type="submission" date="2024-04" db="EMBL/GenBank/DDBJ databases">
        <title>WGS of bacteria from Torrens River.</title>
        <authorList>
            <person name="Wyrsch E.R."/>
            <person name="Drigo B."/>
        </authorList>
    </citation>
    <scope>NUCLEOTIDE SEQUENCE [LARGE SCALE GENOMIC DNA]</scope>
    <source>
        <strain evidence="3 4">TWI391</strain>
    </source>
</reference>
<dbReference type="InterPro" id="IPR021533">
    <property type="entry name" value="PepSY-like"/>
</dbReference>
<evidence type="ECO:0000313" key="4">
    <source>
        <dbReference type="Proteomes" id="UP001409291"/>
    </source>
</evidence>
<feature type="chain" id="PRO_5046120822" evidence="1">
    <location>
        <begin position="22"/>
        <end position="146"/>
    </location>
</feature>
<dbReference type="SUPFAM" id="SSF160574">
    <property type="entry name" value="BT0923-like"/>
    <property type="match status" value="1"/>
</dbReference>
<accession>A0ABV0BXN3</accession>